<dbReference type="InterPro" id="IPR050565">
    <property type="entry name" value="LYPA1-2/EST-like"/>
</dbReference>
<gene>
    <name evidence="2" type="ORF">AAEO50_14450</name>
</gene>
<evidence type="ECO:0000313" key="2">
    <source>
        <dbReference type="EMBL" id="MEL3973487.1"/>
    </source>
</evidence>
<dbReference type="PANTHER" id="PTHR10655">
    <property type="entry name" value="LYSOPHOSPHOLIPASE-RELATED"/>
    <property type="match status" value="1"/>
</dbReference>
<protein>
    <submittedName>
        <fullName evidence="2">Alpha/beta hydrolase</fullName>
    </submittedName>
</protein>
<evidence type="ECO:0000313" key="3">
    <source>
        <dbReference type="Proteomes" id="UP001389717"/>
    </source>
</evidence>
<evidence type="ECO:0000259" key="1">
    <source>
        <dbReference type="Pfam" id="PF01738"/>
    </source>
</evidence>
<feature type="domain" description="Dienelactone hydrolase" evidence="1">
    <location>
        <begin position="94"/>
        <end position="187"/>
    </location>
</feature>
<keyword evidence="3" id="KW-1185">Reference proteome</keyword>
<reference evidence="2 3" key="1">
    <citation type="submission" date="2024-04" db="EMBL/GenBank/DDBJ databases">
        <title>Bacillus oryzaecorticis sp. nov., a moderately halophilic bacterium isolated from rice husks.</title>
        <authorList>
            <person name="Zhu H.-S."/>
        </authorList>
    </citation>
    <scope>NUCLEOTIDE SEQUENCE [LARGE SCALE GENOMIC DNA]</scope>
    <source>
        <strain evidence="2 3">ZC255</strain>
    </source>
</reference>
<dbReference type="EMBL" id="JBBYAF010000029">
    <property type="protein sequence ID" value="MEL3973487.1"/>
    <property type="molecule type" value="Genomic_DNA"/>
</dbReference>
<dbReference type="InterPro" id="IPR002925">
    <property type="entry name" value="Dienelactn_hydro"/>
</dbReference>
<dbReference type="RefSeq" id="WP_341985026.1">
    <property type="nucleotide sequence ID" value="NZ_JBBYAF010000029.1"/>
</dbReference>
<sequence length="216" mass="24367">MQKTNQDERRNKMKHIFKKGKNTDLPTLLLLHGTGGDERDLLPLAEMIAPDASVLSVKGNVDENGMARFFARLREGVFNEEDLVYRTKELKEFIDESAVKYEFDRKNVVAIGYSNGANIAASLMYHEKHSLRGGILFHAMVPRRGVTLPELSDSPVFIGAGKRDSLIPMSETQELIKNLNDANAPVTEFWTDGGHELRREEVGAAKEWFDNNFSNE</sequence>
<organism evidence="2 3">
    <name type="scientific">Rossellomorea oryzaecorticis</name>
    <dbReference type="NCBI Taxonomy" id="1396505"/>
    <lineage>
        <taxon>Bacteria</taxon>
        <taxon>Bacillati</taxon>
        <taxon>Bacillota</taxon>
        <taxon>Bacilli</taxon>
        <taxon>Bacillales</taxon>
        <taxon>Bacillaceae</taxon>
        <taxon>Rossellomorea</taxon>
    </lineage>
</organism>
<keyword evidence="2" id="KW-0378">Hydrolase</keyword>
<comment type="caution">
    <text evidence="2">The sequence shown here is derived from an EMBL/GenBank/DDBJ whole genome shotgun (WGS) entry which is preliminary data.</text>
</comment>
<proteinExistence type="predicted"/>
<dbReference type="GO" id="GO:0016787">
    <property type="term" value="F:hydrolase activity"/>
    <property type="evidence" value="ECO:0007669"/>
    <property type="project" value="UniProtKB-KW"/>
</dbReference>
<accession>A0ABU9KBV0</accession>
<dbReference type="Proteomes" id="UP001389717">
    <property type="component" value="Unassembled WGS sequence"/>
</dbReference>
<dbReference type="Pfam" id="PF01738">
    <property type="entry name" value="DLH"/>
    <property type="match status" value="1"/>
</dbReference>
<name>A0ABU9KBV0_9BACI</name>
<dbReference type="Gene3D" id="3.40.50.1820">
    <property type="entry name" value="alpha/beta hydrolase"/>
    <property type="match status" value="1"/>
</dbReference>
<dbReference type="InterPro" id="IPR029058">
    <property type="entry name" value="AB_hydrolase_fold"/>
</dbReference>
<dbReference type="PANTHER" id="PTHR10655:SF17">
    <property type="entry name" value="LYSOPHOSPHOLIPASE-LIKE PROTEIN 1"/>
    <property type="match status" value="1"/>
</dbReference>
<dbReference type="SUPFAM" id="SSF53474">
    <property type="entry name" value="alpha/beta-Hydrolases"/>
    <property type="match status" value="1"/>
</dbReference>